<dbReference type="Proteomes" id="UP001202961">
    <property type="component" value="Unassembled WGS sequence"/>
</dbReference>
<accession>A0ABT0TXN3</accession>
<evidence type="ECO:0000313" key="2">
    <source>
        <dbReference type="EMBL" id="MCM2369362.1"/>
    </source>
</evidence>
<comment type="caution">
    <text evidence="2">The sequence shown here is derived from an EMBL/GenBank/DDBJ whole genome shotgun (WGS) entry which is preliminary data.</text>
</comment>
<keyword evidence="1" id="KW-0732">Signal</keyword>
<protein>
    <submittedName>
        <fullName evidence="2">Porin</fullName>
    </submittedName>
</protein>
<feature type="signal peptide" evidence="1">
    <location>
        <begin position="1"/>
        <end position="36"/>
    </location>
</feature>
<dbReference type="Pfam" id="PF07396">
    <property type="entry name" value="Porin_O_P"/>
    <property type="match status" value="1"/>
</dbReference>
<evidence type="ECO:0000313" key="3">
    <source>
        <dbReference type="Proteomes" id="UP001202961"/>
    </source>
</evidence>
<name>A0ABT0TXN3_9BACT</name>
<keyword evidence="3" id="KW-1185">Reference proteome</keyword>
<feature type="chain" id="PRO_5045366435" evidence="1">
    <location>
        <begin position="37"/>
        <end position="485"/>
    </location>
</feature>
<evidence type="ECO:0000256" key="1">
    <source>
        <dbReference type="SAM" id="SignalP"/>
    </source>
</evidence>
<dbReference type="EMBL" id="JAMQBK010000008">
    <property type="protein sequence ID" value="MCM2369362.1"/>
    <property type="molecule type" value="Genomic_DNA"/>
</dbReference>
<dbReference type="Gene3D" id="2.40.160.10">
    <property type="entry name" value="Porin"/>
    <property type="match status" value="1"/>
</dbReference>
<dbReference type="InterPro" id="IPR010870">
    <property type="entry name" value="Porin_O/P"/>
</dbReference>
<dbReference type="InterPro" id="IPR023614">
    <property type="entry name" value="Porin_dom_sf"/>
</dbReference>
<gene>
    <name evidence="2" type="ORF">NB063_01875</name>
</gene>
<reference evidence="2 3" key="1">
    <citation type="journal article" date="2022" name="Syst. Appl. Microbiol.">
        <title>Rhodopirellula aestuarii sp. nov., a novel member of the genus Rhodopirellula isolated from brackish sediments collected in the Tagus River estuary, Portugal.</title>
        <authorList>
            <person name="Vitorino I.R."/>
            <person name="Klimek D."/>
            <person name="Calusinska M."/>
            <person name="Lobo-da-Cunha A."/>
            <person name="Vasconcelos V."/>
            <person name="Lage O.M."/>
        </authorList>
    </citation>
    <scope>NUCLEOTIDE SEQUENCE [LARGE SCALE GENOMIC DNA]</scope>
    <source>
        <strain evidence="2 3">ICT_H3.1</strain>
    </source>
</reference>
<proteinExistence type="predicted"/>
<sequence length="485" mass="52312">MDCQLPSWVQLCKFVSCLRFAVGLAAAVVVYSPAVAQPPDVPASDTQPTRIEADLYSQLARMQQQIDELKNVSAAPAPIYDFAPMPHCEPKPEKPKFPTVRLTGFFQADAVYFDQDATNIAAVGDAQDGADFRRARLAAVGQAWDNVSYQLEMDFAFPGRPNFMDVWLDVDDVIGSNNLRIGQFRQPFGMDGLTSVKEMTFLERGLPFAFLPFRQIGAALYGNHKDELATWAISAFRYPTDVYGGNVGDNGGYGMATRLTGLMINNDDGNGLVHVGGGFSFIDPANDKFQFRNQPEVFVGEDGGGVLAGTNPKLAPFADTGEIDARNASLFSAELAGSCGSFYAQSEAIYAQVDQLAGPMLSFSGAYAYCGYFLTGEKRPYNGKAGVFGTVTPTKSVGKEGGIGAWEVATRYSHVDLSDKNINGGRLNNITAGLNWYLNPHTKFQFNYIYSMLNAQAGAGPVPVSAAGVGDSEAGIYAMRAQVDF</sequence>
<organism evidence="2 3">
    <name type="scientific">Aporhodopirellula aestuarii</name>
    <dbReference type="NCBI Taxonomy" id="2950107"/>
    <lineage>
        <taxon>Bacteria</taxon>
        <taxon>Pseudomonadati</taxon>
        <taxon>Planctomycetota</taxon>
        <taxon>Planctomycetia</taxon>
        <taxon>Pirellulales</taxon>
        <taxon>Pirellulaceae</taxon>
        <taxon>Aporhodopirellula</taxon>
    </lineage>
</organism>
<dbReference type="SUPFAM" id="SSF56935">
    <property type="entry name" value="Porins"/>
    <property type="match status" value="1"/>
</dbReference>
<dbReference type="RefSeq" id="WP_250927034.1">
    <property type="nucleotide sequence ID" value="NZ_JAMQBK010000008.1"/>
</dbReference>